<dbReference type="Gene3D" id="3.30.420.10">
    <property type="entry name" value="Ribonuclease H-like superfamily/Ribonuclease H"/>
    <property type="match status" value="1"/>
</dbReference>
<dbReference type="GO" id="GO:0071040">
    <property type="term" value="P:nuclear polyadenylation-dependent antisense transcript catabolic process"/>
    <property type="evidence" value="ECO:0007669"/>
    <property type="project" value="TreeGrafter"/>
</dbReference>
<dbReference type="GO" id="GO:0003727">
    <property type="term" value="F:single-stranded RNA binding"/>
    <property type="evidence" value="ECO:0007669"/>
    <property type="project" value="TreeGrafter"/>
</dbReference>
<keyword evidence="6" id="KW-1185">Reference proteome</keyword>
<dbReference type="AlphaFoldDB" id="U6G4D9"/>
<dbReference type="SMART" id="SM00474">
    <property type="entry name" value="35EXOc"/>
    <property type="match status" value="1"/>
</dbReference>
<evidence type="ECO:0000313" key="5">
    <source>
        <dbReference type="EMBL" id="CDI74392.1"/>
    </source>
</evidence>
<dbReference type="Proteomes" id="UP000018201">
    <property type="component" value="Unassembled WGS sequence"/>
</dbReference>
<dbReference type="GO" id="GO:0071035">
    <property type="term" value="P:nuclear polyadenylation-dependent rRNA catabolic process"/>
    <property type="evidence" value="ECO:0007669"/>
    <property type="project" value="TreeGrafter"/>
</dbReference>
<dbReference type="GO" id="GO:0005730">
    <property type="term" value="C:nucleolus"/>
    <property type="evidence" value="ECO:0007669"/>
    <property type="project" value="TreeGrafter"/>
</dbReference>
<dbReference type="Gene3D" id="1.10.150.80">
    <property type="entry name" value="HRDC domain"/>
    <property type="match status" value="1"/>
</dbReference>
<evidence type="ECO:0000256" key="1">
    <source>
        <dbReference type="ARBA" id="ARBA00004123"/>
    </source>
</evidence>
<name>U6G4D9_9EIME</name>
<feature type="region of interest" description="Disordered" evidence="3">
    <location>
        <begin position="1075"/>
        <end position="1116"/>
    </location>
</feature>
<dbReference type="PROSITE" id="PS50967">
    <property type="entry name" value="HRDC"/>
    <property type="match status" value="1"/>
</dbReference>
<dbReference type="PANTHER" id="PTHR12124">
    <property type="entry name" value="POLYMYOSITIS/SCLERODERMA AUTOANTIGEN-RELATED"/>
    <property type="match status" value="1"/>
</dbReference>
<dbReference type="GO" id="GO:0000175">
    <property type="term" value="F:3'-5'-RNA exonuclease activity"/>
    <property type="evidence" value="ECO:0007669"/>
    <property type="project" value="InterPro"/>
</dbReference>
<sequence length="1116" mass="121812">MNFSLPTIDGYLLQHEQALGQPSEQGVASAGHHHGEAADAAAGGEGPSAAQAAPPLNSLKKLLHQIASVAAAAQRMPVGDDYTIKTSSSSSARRATEAAAADTLRILLDLASGYSEGSRLSHLKRAEALHRSLAAPPSPSSNGANGSSSSSIALLHEDGQQIHEGVGVSVQGLLDELLEAVDSSLEAHRRNPQKKVRTRLSQGHQQDHQQEQQKEQKTQQKQQHHVAVSDSPASSHSSRRGLPLPDLLAVLEGRPQSHWAYLINNNSKRFVPRLQQKPHKKYPLSPATVEAQQQQALWLERRRELFEDAELTAGALEAATGQQRQQLLQQLQQQGQQIEKLQQEENESQKLQSSEPLPHPYEGELKDLEWLLQGDKQQPDIYSELMRCMFTGAATCVCLQTDFFALKEPTIPQPVEKTPFVLVETPEQLREMLDELCSGRHKVVAIDTEHHSYESYKGFVCLLQLSTCSSVGAAKDFFIDPFSLFAYLPALNELTANPKILKVLHGSASDVIWLQRDFSVYLVNVFDTAVAARTLAVPGGASLANLLSFYLKKQKDKKMQLADWRIRPLTEAMKTYGRSDTHYLPYIYQCMQNQILARDDQTGMYNLGSTTPEELGAPTASGRSAMLSVLERSRDICLSTYTEGPFDEEKEATQLLKRNNTALAPLSFAVLKGLLSWRDSVARKRDVSPHAVLANACILLLAQRRPLNHVQLRHAIRPTPPALNRYGAEILRAIQGALEKAVSSPAPAAEPDQRQQPGEQEKQEEKQQQQQQSEPMLDDTDDLLPSAAVLREAVAAQQQQLLAAADASIPPSQGIKEETDTQSRPSGYESTSISNSCSSNSSCSDDSKWPEQHDVPVQFGGYSSCSDDSKWPEQHDVPVQFGGFFSIGVKGPKPPVIVRVSSTVLSSRTECPIFNSTALSSSSSSFGNARNVAQKARQVARWVYRQLQRMEKGILLHVRSTRQQNRVATPMGEQQQKEQTHDSKSLDSLILPAHPPPPPDPETVGAAVAEPTRIRGSAATVSAEAATASQVSPDASALPDESRDIIGGSRDGKRGHPAETDISLGLIPVAQQTWKRRKKQRGRAAGAATAAATARAETDNRTRGLHVTSTTPGAAP</sequence>
<dbReference type="InterPro" id="IPR002121">
    <property type="entry name" value="HRDC_dom"/>
</dbReference>
<dbReference type="GO" id="GO:0000176">
    <property type="term" value="C:nuclear exosome (RNase complex)"/>
    <property type="evidence" value="ECO:0007669"/>
    <property type="project" value="TreeGrafter"/>
</dbReference>
<dbReference type="InterPro" id="IPR044876">
    <property type="entry name" value="HRDC_dom_sf"/>
</dbReference>
<dbReference type="GO" id="GO:0071039">
    <property type="term" value="P:nuclear polyadenylation-dependent CUT catabolic process"/>
    <property type="evidence" value="ECO:0007669"/>
    <property type="project" value="TreeGrafter"/>
</dbReference>
<organism evidence="5 6">
    <name type="scientific">Eimeria praecox</name>
    <dbReference type="NCBI Taxonomy" id="51316"/>
    <lineage>
        <taxon>Eukaryota</taxon>
        <taxon>Sar</taxon>
        <taxon>Alveolata</taxon>
        <taxon>Apicomplexa</taxon>
        <taxon>Conoidasida</taxon>
        <taxon>Coccidia</taxon>
        <taxon>Eucoccidiorida</taxon>
        <taxon>Eimeriorina</taxon>
        <taxon>Eimeriidae</taxon>
        <taxon>Eimeria</taxon>
    </lineage>
</organism>
<feature type="domain" description="HRDC" evidence="4">
    <location>
        <begin position="664"/>
        <end position="744"/>
    </location>
</feature>
<feature type="region of interest" description="Disordered" evidence="3">
    <location>
        <begin position="741"/>
        <end position="780"/>
    </location>
</feature>
<dbReference type="GO" id="GO:0071038">
    <property type="term" value="P:TRAMP-dependent tRNA surveillance pathway"/>
    <property type="evidence" value="ECO:0007669"/>
    <property type="project" value="TreeGrafter"/>
</dbReference>
<feature type="compositionally biased region" description="Low complexity" evidence="3">
    <location>
        <begin position="219"/>
        <end position="236"/>
    </location>
</feature>
<reference evidence="5" key="2">
    <citation type="submission" date="2013-10" db="EMBL/GenBank/DDBJ databases">
        <authorList>
            <person name="Aslett M."/>
        </authorList>
    </citation>
    <scope>NUCLEOTIDE SEQUENCE [LARGE SCALE GENOMIC DNA]</scope>
    <source>
        <strain evidence="5">Houghton</strain>
    </source>
</reference>
<dbReference type="GO" id="GO:0000467">
    <property type="term" value="P:exonucleolytic trimming to generate mature 3'-end of 5.8S rRNA from tricistronic rRNA transcript (SSU-rRNA, 5.8S rRNA, LSU-rRNA)"/>
    <property type="evidence" value="ECO:0007669"/>
    <property type="project" value="InterPro"/>
</dbReference>
<dbReference type="InterPro" id="IPR036397">
    <property type="entry name" value="RNaseH_sf"/>
</dbReference>
<feature type="compositionally biased region" description="Basic and acidic residues" evidence="3">
    <location>
        <begin position="975"/>
        <end position="985"/>
    </location>
</feature>
<dbReference type="SUPFAM" id="SSF53098">
    <property type="entry name" value="Ribonuclease H-like"/>
    <property type="match status" value="1"/>
</dbReference>
<dbReference type="GO" id="GO:0071037">
    <property type="term" value="P:nuclear polyadenylation-dependent snRNA catabolic process"/>
    <property type="evidence" value="ECO:0007669"/>
    <property type="project" value="TreeGrafter"/>
</dbReference>
<feature type="compositionally biased region" description="Low complexity" evidence="3">
    <location>
        <begin position="1083"/>
        <end position="1095"/>
    </location>
</feature>
<proteinExistence type="predicted"/>
<feature type="region of interest" description="Disordered" evidence="3">
    <location>
        <begin position="185"/>
        <end position="241"/>
    </location>
</feature>
<feature type="region of interest" description="Disordered" evidence="3">
    <location>
        <begin position="805"/>
        <end position="854"/>
    </location>
</feature>
<dbReference type="GO" id="GO:0000166">
    <property type="term" value="F:nucleotide binding"/>
    <property type="evidence" value="ECO:0007669"/>
    <property type="project" value="InterPro"/>
</dbReference>
<feature type="region of interest" description="Disordered" evidence="3">
    <location>
        <begin position="338"/>
        <end position="359"/>
    </location>
</feature>
<keyword evidence="2" id="KW-0539">Nucleus</keyword>
<dbReference type="InterPro" id="IPR045092">
    <property type="entry name" value="Rrp6-like"/>
</dbReference>
<dbReference type="InterPro" id="IPR012337">
    <property type="entry name" value="RNaseH-like_sf"/>
</dbReference>
<evidence type="ECO:0000259" key="4">
    <source>
        <dbReference type="PROSITE" id="PS50967"/>
    </source>
</evidence>
<dbReference type="GO" id="GO:0071044">
    <property type="term" value="P:histone mRNA catabolic process"/>
    <property type="evidence" value="ECO:0007669"/>
    <property type="project" value="TreeGrafter"/>
</dbReference>
<feature type="compositionally biased region" description="Polar residues" evidence="3">
    <location>
        <begin position="1107"/>
        <end position="1116"/>
    </location>
</feature>
<evidence type="ECO:0000256" key="2">
    <source>
        <dbReference type="ARBA" id="ARBA00023242"/>
    </source>
</evidence>
<comment type="subcellular location">
    <subcellularLocation>
        <location evidence="1">Nucleus</location>
    </subcellularLocation>
</comment>
<feature type="region of interest" description="Disordered" evidence="3">
    <location>
        <begin position="961"/>
        <end position="1005"/>
    </location>
</feature>
<accession>U6G4D9</accession>
<gene>
    <name evidence="5" type="ORF">EPH_0013240</name>
</gene>
<dbReference type="InterPro" id="IPR002562">
    <property type="entry name" value="3'-5'_exonuclease_dom"/>
</dbReference>
<dbReference type="Pfam" id="PF01612">
    <property type="entry name" value="DNA_pol_A_exo1"/>
    <property type="match status" value="1"/>
</dbReference>
<dbReference type="EMBL" id="HG690308">
    <property type="protein sequence ID" value="CDI74392.1"/>
    <property type="molecule type" value="Genomic_DNA"/>
</dbReference>
<dbReference type="VEuPathDB" id="ToxoDB:EPH_0013240"/>
<feature type="compositionally biased region" description="Basic and acidic residues" evidence="3">
    <location>
        <begin position="1040"/>
        <end position="1059"/>
    </location>
</feature>
<reference evidence="5" key="1">
    <citation type="submission" date="2013-10" db="EMBL/GenBank/DDBJ databases">
        <title>Genomic analysis of the causative agents of coccidiosis in chickens.</title>
        <authorList>
            <person name="Reid A.J."/>
            <person name="Blake D."/>
            <person name="Billington K."/>
            <person name="Browne H."/>
            <person name="Dunn M."/>
            <person name="Hung S."/>
            <person name="Kawahara F."/>
            <person name="Miranda-Saavedra D."/>
            <person name="Mourier T."/>
            <person name="Nagra H."/>
            <person name="Otto T.D."/>
            <person name="Rawlings N."/>
            <person name="Sanchez A."/>
            <person name="Sanders M."/>
            <person name="Subramaniam C."/>
            <person name="Tay Y."/>
            <person name="Dear P."/>
            <person name="Doerig C."/>
            <person name="Gruber A."/>
            <person name="Parkinson J."/>
            <person name="Shirley M."/>
            <person name="Wan K.L."/>
            <person name="Berriman M."/>
            <person name="Tomley F."/>
            <person name="Pain A."/>
        </authorList>
    </citation>
    <scope>NUCLEOTIDE SEQUENCE [LARGE SCALE GENOMIC DNA]</scope>
    <source>
        <strain evidence="5">Houghton</strain>
    </source>
</reference>
<feature type="compositionally biased region" description="Basic and acidic residues" evidence="3">
    <location>
        <begin position="205"/>
        <end position="218"/>
    </location>
</feature>
<dbReference type="Pfam" id="PF00570">
    <property type="entry name" value="HRDC"/>
    <property type="match status" value="1"/>
</dbReference>
<evidence type="ECO:0000256" key="3">
    <source>
        <dbReference type="SAM" id="MobiDB-lite"/>
    </source>
</evidence>
<dbReference type="GO" id="GO:0071051">
    <property type="term" value="P:poly(A)-dependent snoRNA 3'-end processing"/>
    <property type="evidence" value="ECO:0007669"/>
    <property type="project" value="TreeGrafter"/>
</dbReference>
<dbReference type="OrthoDB" id="2250022at2759"/>
<dbReference type="PANTHER" id="PTHR12124:SF47">
    <property type="entry name" value="EXOSOME COMPONENT 10"/>
    <property type="match status" value="1"/>
</dbReference>
<dbReference type="SUPFAM" id="SSF47819">
    <property type="entry name" value="HRDC-like"/>
    <property type="match status" value="1"/>
</dbReference>
<protein>
    <submittedName>
        <fullName evidence="5">Exosome component 10, putative</fullName>
    </submittedName>
</protein>
<feature type="compositionally biased region" description="Low complexity" evidence="3">
    <location>
        <begin position="830"/>
        <end position="844"/>
    </location>
</feature>
<dbReference type="InterPro" id="IPR010997">
    <property type="entry name" value="HRDC-like_sf"/>
</dbReference>
<feature type="compositionally biased region" description="Basic and acidic residues" evidence="3">
    <location>
        <begin position="845"/>
        <end position="854"/>
    </location>
</feature>
<feature type="region of interest" description="Disordered" evidence="3">
    <location>
        <begin position="20"/>
        <end position="53"/>
    </location>
</feature>
<dbReference type="GO" id="GO:0071036">
    <property type="term" value="P:nuclear polyadenylation-dependent snoRNA catabolic process"/>
    <property type="evidence" value="ECO:0007669"/>
    <property type="project" value="TreeGrafter"/>
</dbReference>
<feature type="region of interest" description="Disordered" evidence="3">
    <location>
        <begin position="1026"/>
        <end position="1060"/>
    </location>
</feature>
<evidence type="ECO:0000313" key="6">
    <source>
        <dbReference type="Proteomes" id="UP000018201"/>
    </source>
</evidence>
<feature type="compositionally biased region" description="Low complexity" evidence="3">
    <location>
        <begin position="38"/>
        <end position="53"/>
    </location>
</feature>